<evidence type="ECO:0000313" key="2">
    <source>
        <dbReference type="EMBL" id="GHA00947.1"/>
    </source>
</evidence>
<feature type="coiled-coil region" evidence="1">
    <location>
        <begin position="68"/>
        <end position="95"/>
    </location>
</feature>
<sequence>MPDPLSDTYLRQVQQRITAATRGPWPVHLGDDGLPCGFGPFTWVEHTDTDPAQMVADIELSAHARTDVRNLYGEVARLKDEVAALHRRLATLSGRGTPGVSTR</sequence>
<comment type="caution">
    <text evidence="2">The sequence shown here is derived from an EMBL/GenBank/DDBJ whole genome shotgun (WGS) entry which is preliminary data.</text>
</comment>
<evidence type="ECO:0000256" key="1">
    <source>
        <dbReference type="SAM" id="Coils"/>
    </source>
</evidence>
<keyword evidence="1" id="KW-0175">Coiled coil</keyword>
<dbReference type="AlphaFoldDB" id="A0A918RI70"/>
<keyword evidence="3" id="KW-1185">Reference proteome</keyword>
<proteinExistence type="predicted"/>
<evidence type="ECO:0000313" key="3">
    <source>
        <dbReference type="Proteomes" id="UP000623010"/>
    </source>
</evidence>
<reference evidence="2" key="1">
    <citation type="journal article" date="2014" name="Int. J. Syst. Evol. Microbiol.">
        <title>Complete genome sequence of Corynebacterium casei LMG S-19264T (=DSM 44701T), isolated from a smear-ripened cheese.</title>
        <authorList>
            <consortium name="US DOE Joint Genome Institute (JGI-PGF)"/>
            <person name="Walter F."/>
            <person name="Albersmeier A."/>
            <person name="Kalinowski J."/>
            <person name="Ruckert C."/>
        </authorList>
    </citation>
    <scope>NUCLEOTIDE SEQUENCE</scope>
    <source>
        <strain evidence="2">JCM 5016</strain>
    </source>
</reference>
<organism evidence="2 3">
    <name type="scientific">Streptomyces echinoruber</name>
    <dbReference type="NCBI Taxonomy" id="68898"/>
    <lineage>
        <taxon>Bacteria</taxon>
        <taxon>Bacillati</taxon>
        <taxon>Actinomycetota</taxon>
        <taxon>Actinomycetes</taxon>
        <taxon>Kitasatosporales</taxon>
        <taxon>Streptomycetaceae</taxon>
        <taxon>Streptomyces</taxon>
    </lineage>
</organism>
<name>A0A918RI70_9ACTN</name>
<dbReference type="EMBL" id="BMWH01000020">
    <property type="protein sequence ID" value="GHA00947.1"/>
    <property type="molecule type" value="Genomic_DNA"/>
</dbReference>
<dbReference type="RefSeq" id="WP_190059298.1">
    <property type="nucleotide sequence ID" value="NZ_BMWH01000020.1"/>
</dbReference>
<dbReference type="Proteomes" id="UP000623010">
    <property type="component" value="Unassembled WGS sequence"/>
</dbReference>
<protein>
    <submittedName>
        <fullName evidence="2">Uncharacterized protein</fullName>
    </submittedName>
</protein>
<reference evidence="2" key="2">
    <citation type="submission" date="2020-09" db="EMBL/GenBank/DDBJ databases">
        <authorList>
            <person name="Sun Q."/>
            <person name="Ohkuma M."/>
        </authorList>
    </citation>
    <scope>NUCLEOTIDE SEQUENCE</scope>
    <source>
        <strain evidence="2">JCM 5016</strain>
    </source>
</reference>
<gene>
    <name evidence="2" type="ORF">GCM10010389_45300</name>
</gene>
<accession>A0A918RI70</accession>